<gene>
    <name evidence="5" type="ORF">PVAP13_1NG559000</name>
</gene>
<organism evidence="5 6">
    <name type="scientific">Panicum virgatum</name>
    <name type="common">Blackwell switchgrass</name>
    <dbReference type="NCBI Taxonomy" id="38727"/>
    <lineage>
        <taxon>Eukaryota</taxon>
        <taxon>Viridiplantae</taxon>
        <taxon>Streptophyta</taxon>
        <taxon>Embryophyta</taxon>
        <taxon>Tracheophyta</taxon>
        <taxon>Spermatophyta</taxon>
        <taxon>Magnoliopsida</taxon>
        <taxon>Liliopsida</taxon>
        <taxon>Poales</taxon>
        <taxon>Poaceae</taxon>
        <taxon>PACMAD clade</taxon>
        <taxon>Panicoideae</taxon>
        <taxon>Panicodae</taxon>
        <taxon>Paniceae</taxon>
        <taxon>Panicinae</taxon>
        <taxon>Panicum</taxon>
        <taxon>Panicum sect. Hiantes</taxon>
    </lineage>
</organism>
<evidence type="ECO:0000313" key="5">
    <source>
        <dbReference type="EMBL" id="KAG2654928.1"/>
    </source>
</evidence>
<evidence type="ECO:0008006" key="7">
    <source>
        <dbReference type="Google" id="ProtNLM"/>
    </source>
</evidence>
<dbReference type="PANTHER" id="PTHR45648:SF2">
    <property type="entry name" value="OS02G0816200 PROTEIN"/>
    <property type="match status" value="1"/>
</dbReference>
<evidence type="ECO:0000256" key="3">
    <source>
        <dbReference type="ARBA" id="ARBA00022963"/>
    </source>
</evidence>
<feature type="chain" id="PRO_5035712712" description="GDSL esterase/lipase" evidence="4">
    <location>
        <begin position="18"/>
        <end position="270"/>
    </location>
</feature>
<reference evidence="5" key="1">
    <citation type="submission" date="2020-05" db="EMBL/GenBank/DDBJ databases">
        <title>WGS assembly of Panicum virgatum.</title>
        <authorList>
            <person name="Lovell J.T."/>
            <person name="Jenkins J."/>
            <person name="Shu S."/>
            <person name="Juenger T.E."/>
            <person name="Schmutz J."/>
        </authorList>
    </citation>
    <scope>NUCLEOTIDE SEQUENCE</scope>
    <source>
        <strain evidence="5">AP13</strain>
    </source>
</reference>
<dbReference type="GO" id="GO:0016042">
    <property type="term" value="P:lipid catabolic process"/>
    <property type="evidence" value="ECO:0007669"/>
    <property type="project" value="UniProtKB-KW"/>
</dbReference>
<dbReference type="InterPro" id="IPR001087">
    <property type="entry name" value="GDSL"/>
</dbReference>
<keyword evidence="3" id="KW-0442">Lipid degradation</keyword>
<proteinExistence type="inferred from homology"/>
<dbReference type="EMBL" id="CM029038">
    <property type="protein sequence ID" value="KAG2654928.1"/>
    <property type="molecule type" value="Genomic_DNA"/>
</dbReference>
<dbReference type="Pfam" id="PF00657">
    <property type="entry name" value="Lipase_GDSL"/>
    <property type="match status" value="1"/>
</dbReference>
<protein>
    <recommendedName>
        <fullName evidence="7">GDSL esterase/lipase</fullName>
    </recommendedName>
</protein>
<comment type="caution">
    <text evidence="5">The sequence shown here is derived from an EMBL/GenBank/DDBJ whole genome shotgun (WGS) entry which is preliminary data.</text>
</comment>
<dbReference type="InterPro" id="IPR036514">
    <property type="entry name" value="SGNH_hydro_sf"/>
</dbReference>
<keyword evidence="2" id="KW-0378">Hydrolase</keyword>
<sequence length="270" mass="29411">MASSWLILALLPALCLGTLPSSHAARAFFVFGDSLVDNGNNNYLVTAARADSPPYGIDTPDHRATGRFSNGKNVPDIISEHLGAEPVLPYLSPELDGDKMLVGANFASAGVGILNDTGIQFANVIHISKQLLYFQQYQKRLSSLIGAEQTARLVHGSLVLITLGGNDFVNNYYLVPYSARSREFSLPDYINYILSEYRQILTVCSPVHHCVLDHELIDCHGRGCTTWAPGACWCRASARSGASRRSWRCTAWTAAATGSCSARRRCTTRG</sequence>
<dbReference type="Proteomes" id="UP000823388">
    <property type="component" value="Chromosome 1N"/>
</dbReference>
<evidence type="ECO:0000256" key="1">
    <source>
        <dbReference type="ARBA" id="ARBA00008668"/>
    </source>
</evidence>
<dbReference type="AlphaFoldDB" id="A0A8T0X8H1"/>
<accession>A0A8T0X8H1</accession>
<dbReference type="Gene3D" id="3.40.50.1110">
    <property type="entry name" value="SGNH hydrolase"/>
    <property type="match status" value="1"/>
</dbReference>
<keyword evidence="6" id="KW-1185">Reference proteome</keyword>
<dbReference type="InterPro" id="IPR051058">
    <property type="entry name" value="GDSL_Est/Lipase"/>
</dbReference>
<evidence type="ECO:0000313" key="6">
    <source>
        <dbReference type="Proteomes" id="UP000823388"/>
    </source>
</evidence>
<name>A0A8T0X8H1_PANVG</name>
<comment type="similarity">
    <text evidence="1">Belongs to the 'GDSL' lipolytic enzyme family.</text>
</comment>
<keyword evidence="4" id="KW-0732">Signal</keyword>
<feature type="signal peptide" evidence="4">
    <location>
        <begin position="1"/>
        <end position="17"/>
    </location>
</feature>
<dbReference type="GO" id="GO:0016788">
    <property type="term" value="F:hydrolase activity, acting on ester bonds"/>
    <property type="evidence" value="ECO:0007669"/>
    <property type="project" value="InterPro"/>
</dbReference>
<evidence type="ECO:0000256" key="2">
    <source>
        <dbReference type="ARBA" id="ARBA00022801"/>
    </source>
</evidence>
<keyword evidence="3" id="KW-0443">Lipid metabolism</keyword>
<dbReference type="PANTHER" id="PTHR45648">
    <property type="entry name" value="GDSL LIPASE/ACYLHYDROLASE FAMILY PROTEIN (AFU_ORTHOLOGUE AFUA_4G14700)"/>
    <property type="match status" value="1"/>
</dbReference>
<evidence type="ECO:0000256" key="4">
    <source>
        <dbReference type="SAM" id="SignalP"/>
    </source>
</evidence>